<evidence type="ECO:0000256" key="5">
    <source>
        <dbReference type="ARBA" id="ARBA00022989"/>
    </source>
</evidence>
<dbReference type="PANTHER" id="PTHR30489">
    <property type="entry name" value="LIPOPROTEIN-RELEASING SYSTEM TRANSMEMBRANE PROTEIN LOLE"/>
    <property type="match status" value="1"/>
</dbReference>
<evidence type="ECO:0000256" key="3">
    <source>
        <dbReference type="ARBA" id="ARBA00022475"/>
    </source>
</evidence>
<feature type="transmembrane region" description="Helical" evidence="7">
    <location>
        <begin position="439"/>
        <end position="459"/>
    </location>
</feature>
<keyword evidence="4 7" id="KW-0812">Transmembrane</keyword>
<gene>
    <name evidence="9" type="ordered locus">Desti_0525</name>
</gene>
<dbReference type="RefSeq" id="WP_014808417.1">
    <property type="nucleotide sequence ID" value="NC_018025.1"/>
</dbReference>
<feature type="transmembrane region" description="Helical" evidence="7">
    <location>
        <begin position="271"/>
        <end position="290"/>
    </location>
</feature>
<evidence type="ECO:0000313" key="9">
    <source>
        <dbReference type="EMBL" id="AFM23258.1"/>
    </source>
</evidence>
<evidence type="ECO:0000256" key="4">
    <source>
        <dbReference type="ARBA" id="ARBA00022692"/>
    </source>
</evidence>
<feature type="transmembrane region" description="Helical" evidence="7">
    <location>
        <begin position="660"/>
        <end position="681"/>
    </location>
</feature>
<organism evidence="9 10">
    <name type="scientific">Desulfomonile tiedjei (strain ATCC 49306 / DSM 6799 / DCB-1)</name>
    <dbReference type="NCBI Taxonomy" id="706587"/>
    <lineage>
        <taxon>Bacteria</taxon>
        <taxon>Pseudomonadati</taxon>
        <taxon>Thermodesulfobacteriota</taxon>
        <taxon>Desulfomonilia</taxon>
        <taxon>Desulfomonilales</taxon>
        <taxon>Desulfomonilaceae</taxon>
        <taxon>Desulfomonile</taxon>
    </lineage>
</organism>
<feature type="transmembrane region" description="Helical" evidence="7">
    <location>
        <begin position="20"/>
        <end position="42"/>
    </location>
</feature>
<dbReference type="Proteomes" id="UP000006055">
    <property type="component" value="Chromosome"/>
</dbReference>
<evidence type="ECO:0000313" key="10">
    <source>
        <dbReference type="Proteomes" id="UP000006055"/>
    </source>
</evidence>
<dbReference type="OrthoDB" id="5137249at2"/>
<dbReference type="eggNOG" id="COG0577">
    <property type="taxonomic scope" value="Bacteria"/>
</dbReference>
<reference evidence="10" key="1">
    <citation type="submission" date="2012-06" db="EMBL/GenBank/DDBJ databases">
        <title>Complete sequence of chromosome of Desulfomonile tiedjei DSM 6799.</title>
        <authorList>
            <person name="Lucas S."/>
            <person name="Copeland A."/>
            <person name="Lapidus A."/>
            <person name="Glavina del Rio T."/>
            <person name="Dalin E."/>
            <person name="Tice H."/>
            <person name="Bruce D."/>
            <person name="Goodwin L."/>
            <person name="Pitluck S."/>
            <person name="Peters L."/>
            <person name="Ovchinnikova G."/>
            <person name="Zeytun A."/>
            <person name="Lu M."/>
            <person name="Kyrpides N."/>
            <person name="Mavromatis K."/>
            <person name="Ivanova N."/>
            <person name="Brettin T."/>
            <person name="Detter J.C."/>
            <person name="Han C."/>
            <person name="Larimer F."/>
            <person name="Land M."/>
            <person name="Hauser L."/>
            <person name="Markowitz V."/>
            <person name="Cheng J.-F."/>
            <person name="Hugenholtz P."/>
            <person name="Woyke T."/>
            <person name="Wu D."/>
            <person name="Spring S."/>
            <person name="Schroeder M."/>
            <person name="Brambilla E."/>
            <person name="Klenk H.-P."/>
            <person name="Eisen J.A."/>
        </authorList>
    </citation>
    <scope>NUCLEOTIDE SEQUENCE [LARGE SCALE GENOMIC DNA]</scope>
    <source>
        <strain evidence="10">ATCC 49306 / DSM 6799 / DCB-1</strain>
    </source>
</reference>
<feature type="transmembrane region" description="Helical" evidence="7">
    <location>
        <begin position="758"/>
        <end position="780"/>
    </location>
</feature>
<feature type="domain" description="ABC3 transporter permease C-terminal" evidence="8">
    <location>
        <begin position="668"/>
        <end position="783"/>
    </location>
</feature>
<feature type="transmembrane region" description="Helical" evidence="7">
    <location>
        <begin position="717"/>
        <end position="738"/>
    </location>
</feature>
<keyword evidence="5 7" id="KW-1133">Transmembrane helix</keyword>
<evidence type="ECO:0000256" key="7">
    <source>
        <dbReference type="SAM" id="Phobius"/>
    </source>
</evidence>
<comment type="subcellular location">
    <subcellularLocation>
        <location evidence="1">Cell membrane</location>
        <topology evidence="1">Multi-pass membrane protein</topology>
    </subcellularLocation>
</comment>
<dbReference type="GO" id="GO:0044874">
    <property type="term" value="P:lipoprotein localization to outer membrane"/>
    <property type="evidence" value="ECO:0007669"/>
    <property type="project" value="TreeGrafter"/>
</dbReference>
<evidence type="ECO:0000256" key="2">
    <source>
        <dbReference type="ARBA" id="ARBA00005236"/>
    </source>
</evidence>
<feature type="domain" description="ABC3 transporter permease C-terminal" evidence="8">
    <location>
        <begin position="273"/>
        <end position="393"/>
    </location>
</feature>
<sequence>MSRVLTRKLLRDLWQRRRSLIALIAIVTVGVGVYVTLASVHLDLDGARIRYYDRYRLSDFTVDVKRAPEWTIEVVRTLPNVKEARGRVYLQVLLDLKSAQRPIPGVALSMPGHRADVIDGIMMRSGAWFSSDNSAEAILEHQFAEANHIGPGDRIKVTLLDKQHNLLVVGTAMSPEFVYLIPPGGGLSPDPAGYGVMFLPQRFLQDAADLSGAYNQVVGLAADNSRNALEDTLKVIKSELDEYGVTNTTPIQDQPSASIIRDELQNLKTTAAIYPTIFLGFAALILNILVSRMVIQQRVVVGTLRALGFSAGAVTRHFLGYGLIIGILGGIGGLVFGWWLQNAMLGMYRQFFAMPGIVGRFHWHIHLQGLAIAVVFALLGAWRGSRRAAGLEPAEAMRPPPPEKGGRILLERISVLWGPLSFHWKMILRAVFRNPFRSSVSILAAAVATAIMLTSFSTYDSTYFLMNYHFKKLSHYDLIISLRDPKGMSARSEAQNLPGVSFAEPQLDVLCDLKNGPYEKRTAVTGLPPKHMLFTPLDRSGRDLVVPDEGIILTEKLAEILHVHVGDKIRLRPLIARRTEVEAPVMGVVHTFLGLSAYCNLHYLSGLLGEYQVTGSFLVKEYPGAPERPLMKQIGIRPAVTSVTERLRALHQMEATMAQFIGAMFGITVLFAGVIAFGSLLNTALVSLSEREREVGTLRVLGYTSAQVAKIFAWESILLNAVGTILGLGLGVGLAHLISLAFDTELYRFPAVILPSKVLISVAAMALFVAVGQLIVYRMIRSLPWLDVLKVKE</sequence>
<dbReference type="AlphaFoldDB" id="I4C117"/>
<feature type="transmembrane region" description="Helical" evidence="7">
    <location>
        <begin position="361"/>
        <end position="382"/>
    </location>
</feature>
<keyword evidence="3" id="KW-1003">Cell membrane</keyword>
<keyword evidence="10" id="KW-1185">Reference proteome</keyword>
<feature type="transmembrane region" description="Helical" evidence="7">
    <location>
        <begin position="318"/>
        <end position="341"/>
    </location>
</feature>
<dbReference type="Pfam" id="PF02687">
    <property type="entry name" value="FtsX"/>
    <property type="match status" value="2"/>
</dbReference>
<protein>
    <submittedName>
        <fullName evidence="9">ABC-type transport system, involved in lipoprotein release, permease component</fullName>
    </submittedName>
</protein>
<proteinExistence type="inferred from homology"/>
<comment type="similarity">
    <text evidence="2">Belongs to the ABC-4 integral membrane protein family. LolC/E subfamily.</text>
</comment>
<keyword evidence="9" id="KW-0449">Lipoprotein</keyword>
<dbReference type="HOGENOM" id="CLU_005531_2_0_7"/>
<dbReference type="PANTHER" id="PTHR30489:SF0">
    <property type="entry name" value="LIPOPROTEIN-RELEASING SYSTEM TRANSMEMBRANE PROTEIN LOLE"/>
    <property type="match status" value="1"/>
</dbReference>
<dbReference type="InterPro" id="IPR003838">
    <property type="entry name" value="ABC3_permease_C"/>
</dbReference>
<name>I4C117_DESTA</name>
<dbReference type="EMBL" id="CP003360">
    <property type="protein sequence ID" value="AFM23258.1"/>
    <property type="molecule type" value="Genomic_DNA"/>
</dbReference>
<evidence type="ECO:0000256" key="1">
    <source>
        <dbReference type="ARBA" id="ARBA00004651"/>
    </source>
</evidence>
<dbReference type="KEGG" id="dti:Desti_0525"/>
<accession>I4C117</accession>
<dbReference type="GO" id="GO:0098797">
    <property type="term" value="C:plasma membrane protein complex"/>
    <property type="evidence" value="ECO:0007669"/>
    <property type="project" value="TreeGrafter"/>
</dbReference>
<dbReference type="STRING" id="706587.Desti_0525"/>
<evidence type="ECO:0000259" key="8">
    <source>
        <dbReference type="Pfam" id="PF02687"/>
    </source>
</evidence>
<dbReference type="InterPro" id="IPR051447">
    <property type="entry name" value="Lipoprotein-release_system"/>
</dbReference>
<evidence type="ECO:0000256" key="6">
    <source>
        <dbReference type="ARBA" id="ARBA00023136"/>
    </source>
</evidence>
<keyword evidence="6 7" id="KW-0472">Membrane</keyword>